<evidence type="ECO:0000256" key="1">
    <source>
        <dbReference type="SAM" id="MobiDB-lite"/>
    </source>
</evidence>
<accession>A0A8J3R4D9</accession>
<feature type="signal peptide" evidence="2">
    <location>
        <begin position="1"/>
        <end position="26"/>
    </location>
</feature>
<feature type="compositionally biased region" description="Polar residues" evidence="1">
    <location>
        <begin position="120"/>
        <end position="137"/>
    </location>
</feature>
<feature type="chain" id="PRO_5035211777" evidence="2">
    <location>
        <begin position="27"/>
        <end position="279"/>
    </location>
</feature>
<organism evidence="3 4">
    <name type="scientific">Rugosimonospora africana</name>
    <dbReference type="NCBI Taxonomy" id="556532"/>
    <lineage>
        <taxon>Bacteria</taxon>
        <taxon>Bacillati</taxon>
        <taxon>Actinomycetota</taxon>
        <taxon>Actinomycetes</taxon>
        <taxon>Micromonosporales</taxon>
        <taxon>Micromonosporaceae</taxon>
        <taxon>Rugosimonospora</taxon>
    </lineage>
</organism>
<evidence type="ECO:0000313" key="3">
    <source>
        <dbReference type="EMBL" id="GIH21125.1"/>
    </source>
</evidence>
<feature type="compositionally biased region" description="Low complexity" evidence="1">
    <location>
        <begin position="170"/>
        <end position="190"/>
    </location>
</feature>
<evidence type="ECO:0000313" key="4">
    <source>
        <dbReference type="Proteomes" id="UP000642748"/>
    </source>
</evidence>
<name>A0A8J3R4D9_9ACTN</name>
<keyword evidence="4" id="KW-1185">Reference proteome</keyword>
<proteinExistence type="predicted"/>
<keyword evidence="2" id="KW-0732">Signal</keyword>
<dbReference type="Proteomes" id="UP000642748">
    <property type="component" value="Unassembled WGS sequence"/>
</dbReference>
<feature type="compositionally biased region" description="Polar residues" evidence="1">
    <location>
        <begin position="154"/>
        <end position="169"/>
    </location>
</feature>
<feature type="region of interest" description="Disordered" evidence="1">
    <location>
        <begin position="260"/>
        <end position="279"/>
    </location>
</feature>
<dbReference type="AlphaFoldDB" id="A0A8J3R4D9"/>
<reference evidence="3" key="1">
    <citation type="submission" date="2021-01" db="EMBL/GenBank/DDBJ databases">
        <title>Whole genome shotgun sequence of Rugosimonospora africana NBRC 104875.</title>
        <authorList>
            <person name="Komaki H."/>
            <person name="Tamura T."/>
        </authorList>
    </citation>
    <scope>NUCLEOTIDE SEQUENCE</scope>
    <source>
        <strain evidence="3">NBRC 104875</strain>
    </source>
</reference>
<feature type="region of interest" description="Disordered" evidence="1">
    <location>
        <begin position="109"/>
        <end position="190"/>
    </location>
</feature>
<dbReference type="RefSeq" id="WP_203924529.1">
    <property type="nucleotide sequence ID" value="NZ_BONZ01000117.1"/>
</dbReference>
<protein>
    <submittedName>
        <fullName evidence="3">Uncharacterized protein</fullName>
    </submittedName>
</protein>
<dbReference type="PROSITE" id="PS51257">
    <property type="entry name" value="PROKAR_LIPOPROTEIN"/>
    <property type="match status" value="1"/>
</dbReference>
<comment type="caution">
    <text evidence="3">The sequence shown here is derived from an EMBL/GenBank/DDBJ whole genome shotgun (WGS) entry which is preliminary data.</text>
</comment>
<sequence length="279" mass="27635">MTRSHRRRLVAPAVAAALALPTGLLAACSAGQLAETSKITAAVPGAYSTVQAGDRPDETIQVANATVDYNGPKGYAIGDDAPLSIWIFDNTHEDITLTGVNSDRGQVVIADGATPGAPSVCQSSARPIQPNPSTGAPNQGVAPSLGASGGISPQGPTGTPSNASSAKPTSSAQEAASGSPSASESASAAAATETSTEISVTIKSGGCVALTKGSSQFLQISDLTKKAVPGMTVGLWFTFQKNGGGQFTIGSAQQPLTVPVDVPSSAGARPPATVPTPGE</sequence>
<gene>
    <name evidence="3" type="ORF">Raf01_92970</name>
</gene>
<dbReference type="EMBL" id="BONZ01000117">
    <property type="protein sequence ID" value="GIH21125.1"/>
    <property type="molecule type" value="Genomic_DNA"/>
</dbReference>
<evidence type="ECO:0000256" key="2">
    <source>
        <dbReference type="SAM" id="SignalP"/>
    </source>
</evidence>